<protein>
    <recommendedName>
        <fullName evidence="8">Glucan endo-1,3-beta-D-glucosidase</fullName>
    </recommendedName>
</protein>
<dbReference type="SUPFAM" id="SSF51445">
    <property type="entry name" value="(Trans)glycosidases"/>
    <property type="match status" value="1"/>
</dbReference>
<keyword evidence="5" id="KW-0732">Signal</keyword>
<accession>A0A822YEV9</accession>
<dbReference type="AlphaFoldDB" id="A0A822YEV9"/>
<dbReference type="EMBL" id="DUZY01000002">
    <property type="protein sequence ID" value="DAD29556.1"/>
    <property type="molecule type" value="Genomic_DNA"/>
</dbReference>
<organism evidence="6 7">
    <name type="scientific">Nelumbo nucifera</name>
    <name type="common">Sacred lotus</name>
    <dbReference type="NCBI Taxonomy" id="4432"/>
    <lineage>
        <taxon>Eukaryota</taxon>
        <taxon>Viridiplantae</taxon>
        <taxon>Streptophyta</taxon>
        <taxon>Embryophyta</taxon>
        <taxon>Tracheophyta</taxon>
        <taxon>Spermatophyta</taxon>
        <taxon>Magnoliopsida</taxon>
        <taxon>Proteales</taxon>
        <taxon>Nelumbonaceae</taxon>
        <taxon>Nelumbo</taxon>
    </lineage>
</organism>
<evidence type="ECO:0000256" key="1">
    <source>
        <dbReference type="ARBA" id="ARBA00008773"/>
    </source>
</evidence>
<feature type="signal peptide" evidence="5">
    <location>
        <begin position="1"/>
        <end position="22"/>
    </location>
</feature>
<sequence length="211" mass="23707">MAVFSAVLLLGLLMASSNIADAQQIGVCYGMLGNNLPSKNEVVELYKINNIQRMRLYDPNREALQALNGSNIELMVGIPNEQLQLMASSDPTAAYSWVFEHVFLNRDDVKFKYIVVGNEVSFAEFKYILPAMRNIYSALELADLQNQIKVSTAVFSGHISETYPPRNSVFNSQIRPLMEEIVAFLVEKQAPLLANVYPFFAYLSNQDQITV</sequence>
<reference evidence="6 7" key="1">
    <citation type="journal article" date="2020" name="Mol. Biol. Evol.">
        <title>Distinct Expression and Methylation Patterns for Genes with Different Fates following a Single Whole-Genome Duplication in Flowering Plants.</title>
        <authorList>
            <person name="Shi T."/>
            <person name="Rahmani R.S."/>
            <person name="Gugger P.F."/>
            <person name="Wang M."/>
            <person name="Li H."/>
            <person name="Zhang Y."/>
            <person name="Li Z."/>
            <person name="Wang Q."/>
            <person name="Van de Peer Y."/>
            <person name="Marchal K."/>
            <person name="Chen J."/>
        </authorList>
    </citation>
    <scope>NUCLEOTIDE SEQUENCE [LARGE SCALE GENOMIC DNA]</scope>
    <source>
        <tissue evidence="6">Leaf</tissue>
    </source>
</reference>
<dbReference type="Proteomes" id="UP000607653">
    <property type="component" value="Unassembled WGS sequence"/>
</dbReference>
<evidence type="ECO:0008006" key="8">
    <source>
        <dbReference type="Google" id="ProtNLM"/>
    </source>
</evidence>
<feature type="chain" id="PRO_5032457131" description="Glucan endo-1,3-beta-D-glucosidase" evidence="5">
    <location>
        <begin position="23"/>
        <end position="211"/>
    </location>
</feature>
<dbReference type="GO" id="GO:0005975">
    <property type="term" value="P:carbohydrate metabolic process"/>
    <property type="evidence" value="ECO:0007669"/>
    <property type="project" value="InterPro"/>
</dbReference>
<dbReference type="GO" id="GO:0004553">
    <property type="term" value="F:hydrolase activity, hydrolyzing O-glycosyl compounds"/>
    <property type="evidence" value="ECO:0007669"/>
    <property type="project" value="InterPro"/>
</dbReference>
<dbReference type="InterPro" id="IPR017853">
    <property type="entry name" value="GH"/>
</dbReference>
<dbReference type="PANTHER" id="PTHR32227">
    <property type="entry name" value="GLUCAN ENDO-1,3-BETA-GLUCOSIDASE BG1-RELATED-RELATED"/>
    <property type="match status" value="1"/>
</dbReference>
<dbReference type="Gene3D" id="3.20.20.80">
    <property type="entry name" value="Glycosidases"/>
    <property type="match status" value="1"/>
</dbReference>
<evidence type="ECO:0000256" key="3">
    <source>
        <dbReference type="ARBA" id="ARBA00023295"/>
    </source>
</evidence>
<dbReference type="InterPro" id="IPR000490">
    <property type="entry name" value="Glyco_hydro_17"/>
</dbReference>
<dbReference type="Pfam" id="PF00332">
    <property type="entry name" value="Glyco_hydro_17"/>
    <property type="match status" value="1"/>
</dbReference>
<name>A0A822YEV9_NELNU</name>
<evidence type="ECO:0000313" key="6">
    <source>
        <dbReference type="EMBL" id="DAD29556.1"/>
    </source>
</evidence>
<dbReference type="InterPro" id="IPR044965">
    <property type="entry name" value="Glyco_hydro_17_plant"/>
</dbReference>
<comment type="similarity">
    <text evidence="1 4">Belongs to the glycosyl hydrolase 17 family.</text>
</comment>
<evidence type="ECO:0000256" key="5">
    <source>
        <dbReference type="SAM" id="SignalP"/>
    </source>
</evidence>
<gene>
    <name evidence="6" type="ORF">HUJ06_031024</name>
</gene>
<comment type="caution">
    <text evidence="6">The sequence shown here is derived from an EMBL/GenBank/DDBJ whole genome shotgun (WGS) entry which is preliminary data.</text>
</comment>
<evidence type="ECO:0000313" key="7">
    <source>
        <dbReference type="Proteomes" id="UP000607653"/>
    </source>
</evidence>
<proteinExistence type="inferred from homology"/>
<keyword evidence="2" id="KW-0378">Hydrolase</keyword>
<keyword evidence="7" id="KW-1185">Reference proteome</keyword>
<keyword evidence="3" id="KW-0326">Glycosidase</keyword>
<evidence type="ECO:0000256" key="2">
    <source>
        <dbReference type="ARBA" id="ARBA00022801"/>
    </source>
</evidence>
<evidence type="ECO:0000256" key="4">
    <source>
        <dbReference type="RuleBase" id="RU004335"/>
    </source>
</evidence>